<dbReference type="InterPro" id="IPR018490">
    <property type="entry name" value="cNMP-bd_dom_sf"/>
</dbReference>
<dbReference type="InterPro" id="IPR000595">
    <property type="entry name" value="cNMP-bd_dom"/>
</dbReference>
<sequence>MSSRSSVHSVPSALSDESSEETSEDDESDDDSGQSDSGAADSPTPAMRDRKRQGVNVGVRAVSLALHEQSVLKDGYLLPANEDKEADEDIKDVVPDDVPPAPSAEDADAATPSAAGPVRRAAMMLRADVRPRRQSSEVQAQKEAQKKDPASSFDLSWEEDQDFPIALVQASLEPSQLEKAVLYYRSLPQAQSREYHCLVNLACCLMALNQPRQAKNLLEQATILKPSKASAQLNLIACCLRIRHRSSALSGIDQALRNAEDLTAEHHRLLLWTRRELLALLSKDPGTARPEGRSGRKEVKVETTRTRKAARYQVFTRLEAWQMRKDLLALRSGPSMEEGQELKPPWRRRHIYSEDSEQAIYSRKARWQPLSPDAMELLREACKKLCKCGKDDGALSDDSDIPEDTDTSSEEEVKEVQGSKAAQQAYECIKPLPCMQALASDKAIALIQAGELVDYDADTQIFEEGDPALHVYIIVRGSVSIRVMMPELGNDPIPVQSLYDGQVFGDAKIAAWKDANAPPPKRKGGARTQEDTCMLRIPAPAYRHALGLDTKTNGPNQTGGNTEGNDEEEGALLPEVRRKVQALLKSPLFQGAAASTLVLLATNLQEVSLRHDDVFMEIDQALQACFLISQGYVRVSVPAVDLEANLGPAYDDASRILGSGRLPHHGPALGVTSWKKKKREKKSGSDLLSRFNLSKGEVPVFQLGMRPLLMPTDSVSSSATPRPSRLITRLPGNPRRGSAWHQSLRGTQMVPYLGGTPSDIELCFLHAGQAFGLQTLLDKQDCSYVSSCEVRVQSSEAKILVLTPASLLYLNESLAQSLKDKVGSMDDPVRPSLQSIKRERLNRSHWAVRKQKVFYQVVMQED</sequence>
<organism evidence="3 4">
    <name type="scientific">Durusdinium trenchii</name>
    <dbReference type="NCBI Taxonomy" id="1381693"/>
    <lineage>
        <taxon>Eukaryota</taxon>
        <taxon>Sar</taxon>
        <taxon>Alveolata</taxon>
        <taxon>Dinophyceae</taxon>
        <taxon>Suessiales</taxon>
        <taxon>Symbiodiniaceae</taxon>
        <taxon>Durusdinium</taxon>
    </lineage>
</organism>
<feature type="region of interest" description="Disordered" evidence="1">
    <location>
        <begin position="1"/>
        <end position="54"/>
    </location>
</feature>
<dbReference type="SUPFAM" id="SSF51206">
    <property type="entry name" value="cAMP-binding domain-like"/>
    <property type="match status" value="2"/>
</dbReference>
<reference evidence="3 4" key="1">
    <citation type="submission" date="2024-02" db="EMBL/GenBank/DDBJ databases">
        <authorList>
            <person name="Chen Y."/>
            <person name="Shah S."/>
            <person name="Dougan E. K."/>
            <person name="Thang M."/>
            <person name="Chan C."/>
        </authorList>
    </citation>
    <scope>NUCLEOTIDE SEQUENCE [LARGE SCALE GENOMIC DNA]</scope>
</reference>
<accession>A0ABP0SG39</accession>
<dbReference type="SUPFAM" id="SSF48452">
    <property type="entry name" value="TPR-like"/>
    <property type="match status" value="1"/>
</dbReference>
<feature type="compositionally biased region" description="Low complexity" evidence="1">
    <location>
        <begin position="1"/>
        <end position="16"/>
    </location>
</feature>
<evidence type="ECO:0000256" key="1">
    <source>
        <dbReference type="SAM" id="MobiDB-lite"/>
    </source>
</evidence>
<feature type="compositionally biased region" description="Acidic residues" evidence="1">
    <location>
        <begin position="394"/>
        <end position="413"/>
    </location>
</feature>
<dbReference type="PANTHER" id="PTHR23011:SF28">
    <property type="entry name" value="CYCLIC NUCLEOTIDE-BINDING DOMAIN CONTAINING PROTEIN"/>
    <property type="match status" value="1"/>
</dbReference>
<feature type="region of interest" description="Disordered" evidence="1">
    <location>
        <begin position="393"/>
        <end position="417"/>
    </location>
</feature>
<dbReference type="InterPro" id="IPR011990">
    <property type="entry name" value="TPR-like_helical_dom_sf"/>
</dbReference>
<evidence type="ECO:0000313" key="3">
    <source>
        <dbReference type="EMBL" id="CAK9111321.1"/>
    </source>
</evidence>
<dbReference type="Gene3D" id="2.60.120.10">
    <property type="entry name" value="Jelly Rolls"/>
    <property type="match status" value="2"/>
</dbReference>
<comment type="caution">
    <text evidence="3">The sequence shown here is derived from an EMBL/GenBank/DDBJ whole genome shotgun (WGS) entry which is preliminary data.</text>
</comment>
<dbReference type="EMBL" id="CAXAMN010027539">
    <property type="protein sequence ID" value="CAK9111321.1"/>
    <property type="molecule type" value="Genomic_DNA"/>
</dbReference>
<keyword evidence="4" id="KW-1185">Reference proteome</keyword>
<feature type="compositionally biased region" description="Acidic residues" evidence="1">
    <location>
        <begin position="17"/>
        <end position="33"/>
    </location>
</feature>
<dbReference type="InterPro" id="IPR014710">
    <property type="entry name" value="RmlC-like_jellyroll"/>
</dbReference>
<name>A0ABP0SG39_9DINO</name>
<feature type="region of interest" description="Disordered" evidence="1">
    <location>
        <begin position="70"/>
        <end position="153"/>
    </location>
</feature>
<feature type="region of interest" description="Disordered" evidence="1">
    <location>
        <begin position="712"/>
        <end position="739"/>
    </location>
</feature>
<evidence type="ECO:0000313" key="4">
    <source>
        <dbReference type="Proteomes" id="UP001642484"/>
    </source>
</evidence>
<gene>
    <name evidence="3" type="ORF">CCMP2556_LOCUS51675</name>
</gene>
<feature type="region of interest" description="Disordered" evidence="1">
    <location>
        <begin position="546"/>
        <end position="570"/>
    </location>
</feature>
<dbReference type="PANTHER" id="PTHR23011">
    <property type="entry name" value="CYCLIC NUCLEOTIDE-BINDING DOMAIN CONTAINING PROTEIN"/>
    <property type="match status" value="1"/>
</dbReference>
<feature type="compositionally biased region" description="Low complexity" evidence="1">
    <location>
        <begin position="109"/>
        <end position="118"/>
    </location>
</feature>
<feature type="domain" description="Cyclic nucleotide-binding" evidence="2">
    <location>
        <begin position="434"/>
        <end position="547"/>
    </location>
</feature>
<dbReference type="CDD" id="cd00038">
    <property type="entry name" value="CAP_ED"/>
    <property type="match status" value="1"/>
</dbReference>
<evidence type="ECO:0000259" key="2">
    <source>
        <dbReference type="PROSITE" id="PS50042"/>
    </source>
</evidence>
<protein>
    <recommendedName>
        <fullName evidence="2">Cyclic nucleotide-binding domain-containing protein</fullName>
    </recommendedName>
</protein>
<dbReference type="Proteomes" id="UP001642484">
    <property type="component" value="Unassembled WGS sequence"/>
</dbReference>
<dbReference type="Gene3D" id="1.25.40.10">
    <property type="entry name" value="Tetratricopeptide repeat domain"/>
    <property type="match status" value="1"/>
</dbReference>
<dbReference type="PROSITE" id="PS50042">
    <property type="entry name" value="CNMP_BINDING_3"/>
    <property type="match status" value="1"/>
</dbReference>
<proteinExistence type="predicted"/>